<evidence type="ECO:0000256" key="7">
    <source>
        <dbReference type="RuleBase" id="RU004020"/>
    </source>
</evidence>
<dbReference type="InterPro" id="IPR036388">
    <property type="entry name" value="WH-like_DNA-bd_sf"/>
</dbReference>
<evidence type="ECO:0000256" key="6">
    <source>
        <dbReference type="ARBA" id="ARBA00023242"/>
    </source>
</evidence>
<dbReference type="SMART" id="SM00415">
    <property type="entry name" value="HSF"/>
    <property type="match status" value="1"/>
</dbReference>
<dbReference type="Ensembl" id="ENSPNAT00000018043.2">
    <property type="protein sequence ID" value="ENSPNAP00000010930.2"/>
    <property type="gene ID" value="ENSPNAG00000016525.2"/>
</dbReference>
<sequence length="310" mass="34783">LTYICSISAHSCLITRSDRLIDLCSKMTNTMKRKASEGIDDQILAQMFLIKRTRTNGNEVNFSTLTFPQKLWHIVGNKTYKSIRWHQWGTSIIIDVELFSAEILSRQGELKIFDTSVMKSFMRQLNLYGFKKIRSSEGRLERITWMYYNGYFRREHPELLIHVKRRLQVKAKRNSVSKSMTLACTSQSQSPQSGLIEEETPNTSKTSLDFGFSQEAISDAPPVTSSVDSSLDSTLQSLVAKMTDLAQTTRTDLYLNAAQLQSTLAALIPSMSPSVLADLSSLVSRALAQPCPKCGHNPLCSEDSGKVSHQ</sequence>
<dbReference type="FunFam" id="1.10.10.10:FF:000349">
    <property type="entry name" value="Heat shock transcription factor, Y-linked"/>
    <property type="match status" value="1"/>
</dbReference>
<dbReference type="Gene3D" id="1.10.10.10">
    <property type="entry name" value="Winged helix-like DNA-binding domain superfamily/Winged helix DNA-binding domain"/>
    <property type="match status" value="1"/>
</dbReference>
<dbReference type="PANTHER" id="PTHR10015:SF465">
    <property type="entry name" value="HSF-TYPE DNA-BINDING DOMAIN-CONTAINING PROTEIN"/>
    <property type="match status" value="1"/>
</dbReference>
<dbReference type="AlphaFoldDB" id="A0A3B4CHV1"/>
<dbReference type="GO" id="GO:0003700">
    <property type="term" value="F:DNA-binding transcription factor activity"/>
    <property type="evidence" value="ECO:0007669"/>
    <property type="project" value="InterPro"/>
</dbReference>
<proteinExistence type="inferred from homology"/>
<comment type="subcellular location">
    <subcellularLocation>
        <location evidence="1">Nucleus</location>
    </subcellularLocation>
</comment>
<dbReference type="Pfam" id="PF00447">
    <property type="entry name" value="HSF_DNA-bind"/>
    <property type="match status" value="1"/>
</dbReference>
<keyword evidence="5" id="KW-0804">Transcription</keyword>
<reference evidence="10" key="3">
    <citation type="submission" date="2025-09" db="UniProtKB">
        <authorList>
            <consortium name="Ensembl"/>
        </authorList>
    </citation>
    <scope>IDENTIFICATION</scope>
</reference>
<evidence type="ECO:0000256" key="4">
    <source>
        <dbReference type="ARBA" id="ARBA00023125"/>
    </source>
</evidence>
<comment type="similarity">
    <text evidence="2 7">Belongs to the HSF family.</text>
</comment>
<protein>
    <recommendedName>
        <fullName evidence="9">HSF-type DNA-binding domain-containing protein</fullName>
    </recommendedName>
</protein>
<dbReference type="GO" id="GO:0043565">
    <property type="term" value="F:sequence-specific DNA binding"/>
    <property type="evidence" value="ECO:0007669"/>
    <property type="project" value="InterPro"/>
</dbReference>
<reference evidence="10" key="2">
    <citation type="submission" date="2025-08" db="UniProtKB">
        <authorList>
            <consortium name="Ensembl"/>
        </authorList>
    </citation>
    <scope>IDENTIFICATION</scope>
</reference>
<dbReference type="STRING" id="42514.ENSPNAP00000010930"/>
<keyword evidence="6" id="KW-0539">Nucleus</keyword>
<evidence type="ECO:0000256" key="3">
    <source>
        <dbReference type="ARBA" id="ARBA00023015"/>
    </source>
</evidence>
<keyword evidence="3" id="KW-0805">Transcription regulation</keyword>
<evidence type="ECO:0000256" key="1">
    <source>
        <dbReference type="ARBA" id="ARBA00004123"/>
    </source>
</evidence>
<evidence type="ECO:0000256" key="2">
    <source>
        <dbReference type="ARBA" id="ARBA00006403"/>
    </source>
</evidence>
<feature type="region of interest" description="Disordered" evidence="8">
    <location>
        <begin position="180"/>
        <end position="208"/>
    </location>
</feature>
<evidence type="ECO:0000313" key="11">
    <source>
        <dbReference type="Proteomes" id="UP001501920"/>
    </source>
</evidence>
<evidence type="ECO:0000313" key="10">
    <source>
        <dbReference type="Ensembl" id="ENSPNAP00000010930.2"/>
    </source>
</evidence>
<evidence type="ECO:0000259" key="9">
    <source>
        <dbReference type="SMART" id="SM00415"/>
    </source>
</evidence>
<dbReference type="InterPro" id="IPR000232">
    <property type="entry name" value="HSF_DNA-bd"/>
</dbReference>
<dbReference type="GeneTree" id="ENSGT00940000157452"/>
<feature type="compositionally biased region" description="Polar residues" evidence="8">
    <location>
        <begin position="180"/>
        <end position="193"/>
    </location>
</feature>
<reference evidence="10 11" key="1">
    <citation type="submission" date="2020-10" db="EMBL/GenBank/DDBJ databases">
        <title>Pygocentrus nattereri (red-bellied piranha) genome, fPygNat1, primary haplotype.</title>
        <authorList>
            <person name="Myers G."/>
            <person name="Meyer A."/>
            <person name="Karagic N."/>
            <person name="Pippel M."/>
            <person name="Winkler S."/>
            <person name="Tracey A."/>
            <person name="Wood J."/>
            <person name="Formenti G."/>
            <person name="Howe K."/>
            <person name="Fedrigo O."/>
            <person name="Jarvis E.D."/>
        </authorList>
    </citation>
    <scope>NUCLEOTIDE SEQUENCE [LARGE SCALE GENOMIC DNA]</scope>
</reference>
<dbReference type="SUPFAM" id="SSF46785">
    <property type="entry name" value="Winged helix' DNA-binding domain"/>
    <property type="match status" value="1"/>
</dbReference>
<feature type="domain" description="HSF-type DNA-binding" evidence="9">
    <location>
        <begin position="63"/>
        <end position="166"/>
    </location>
</feature>
<keyword evidence="4" id="KW-0238">DNA-binding</keyword>
<evidence type="ECO:0000256" key="8">
    <source>
        <dbReference type="SAM" id="MobiDB-lite"/>
    </source>
</evidence>
<evidence type="ECO:0000256" key="5">
    <source>
        <dbReference type="ARBA" id="ARBA00023163"/>
    </source>
</evidence>
<dbReference type="InterPro" id="IPR036390">
    <property type="entry name" value="WH_DNA-bd_sf"/>
</dbReference>
<organism evidence="10 11">
    <name type="scientific">Pygocentrus nattereri</name>
    <name type="common">Red-bellied piranha</name>
    <dbReference type="NCBI Taxonomy" id="42514"/>
    <lineage>
        <taxon>Eukaryota</taxon>
        <taxon>Metazoa</taxon>
        <taxon>Chordata</taxon>
        <taxon>Craniata</taxon>
        <taxon>Vertebrata</taxon>
        <taxon>Euteleostomi</taxon>
        <taxon>Actinopterygii</taxon>
        <taxon>Neopterygii</taxon>
        <taxon>Teleostei</taxon>
        <taxon>Ostariophysi</taxon>
        <taxon>Characiformes</taxon>
        <taxon>Characoidei</taxon>
        <taxon>Pygocentrus</taxon>
    </lineage>
</organism>
<keyword evidence="11" id="KW-1185">Reference proteome</keyword>
<accession>A0A3B4CHV1</accession>
<dbReference type="Proteomes" id="UP001501920">
    <property type="component" value="Chromosome 16"/>
</dbReference>
<name>A0A3B4CHV1_PYGNA</name>
<dbReference type="PANTHER" id="PTHR10015">
    <property type="entry name" value="HEAT SHOCK TRANSCRIPTION FACTOR"/>
    <property type="match status" value="1"/>
</dbReference>
<dbReference type="GO" id="GO:0005634">
    <property type="term" value="C:nucleus"/>
    <property type="evidence" value="ECO:0007669"/>
    <property type="project" value="UniProtKB-SubCell"/>
</dbReference>